<reference evidence="3" key="2">
    <citation type="submission" date="2020-05" db="EMBL/GenBank/DDBJ databases">
        <authorList>
            <person name="Kim H.-S."/>
            <person name="Proctor R.H."/>
            <person name="Brown D.W."/>
        </authorList>
    </citation>
    <scope>NUCLEOTIDE SEQUENCE</scope>
    <source>
        <strain evidence="3">NRRL 20472</strain>
    </source>
</reference>
<comment type="caution">
    <text evidence="3">The sequence shown here is derived from an EMBL/GenBank/DDBJ whole genome shotgun (WGS) entry which is preliminary data.</text>
</comment>
<dbReference type="InterPro" id="IPR021514">
    <property type="entry name" value="DUF3176"/>
</dbReference>
<feature type="transmembrane region" description="Helical" evidence="2">
    <location>
        <begin position="429"/>
        <end position="451"/>
    </location>
</feature>
<feature type="compositionally biased region" description="Basic and acidic residues" evidence="1">
    <location>
        <begin position="1"/>
        <end position="11"/>
    </location>
</feature>
<dbReference type="Pfam" id="PF11374">
    <property type="entry name" value="DUF3176"/>
    <property type="match status" value="1"/>
</dbReference>
<dbReference type="EMBL" id="JABEXW010001145">
    <property type="protein sequence ID" value="KAF4946685.1"/>
    <property type="molecule type" value="Genomic_DNA"/>
</dbReference>
<keyword evidence="2" id="KW-0472">Membrane</keyword>
<keyword evidence="2" id="KW-0812">Transmembrane</keyword>
<dbReference type="Proteomes" id="UP000622797">
    <property type="component" value="Unassembled WGS sequence"/>
</dbReference>
<evidence type="ECO:0000313" key="3">
    <source>
        <dbReference type="EMBL" id="KAF4946685.1"/>
    </source>
</evidence>
<accession>A0A8H4WQZ9</accession>
<feature type="transmembrane region" description="Helical" evidence="2">
    <location>
        <begin position="87"/>
        <end position="107"/>
    </location>
</feature>
<feature type="region of interest" description="Disordered" evidence="1">
    <location>
        <begin position="1"/>
        <end position="20"/>
    </location>
</feature>
<name>A0A8H4WQZ9_9HYPO</name>
<keyword evidence="4" id="KW-1185">Reference proteome</keyword>
<sequence>MSESHSRHESDSYQPAPAYDVDVDAESSATDFAEATSKRKEYLPHRTFNKDGWGLEILSLLLSLALFIGMVAIFCTMQNKPLSKWPFPIDISAAIAILATGCTAAMMHNVSAFIGQLKWLYFGDSPRQLYTIERFDEASRGPYGSAIFVFRIPWNVATIGALITILRLGFAPFSQQVISLQPKEVDIADSTTTFGFAHAYDRNLSDNHGQSRPDPQMQSAILRGLYDIKFRTEFGINTTTSRETYDGGPDPWCPIIWDPAEVARIAIYRSGSTPEYEAWDINITECTVKFTAYIYMEAQANGSTFAFGNISEIDLGDAEWNPIDIGGTRWALENNRSTLASFPRLTLYLRDLFALQAFFESTTFQSEFFVGNYDNKNPGLSAALAGGVDLQRAFDNMARSMTDYLRSGPNMQLAKGFRIQSEIFVFVRWWWLIGPGLLELAALIFAMCTIVSNARKRKVPLWKSSALVLLTCKHDVDAGQIHGEFRDIKDLETMAKASKAQLE</sequence>
<feature type="transmembrane region" description="Helical" evidence="2">
    <location>
        <begin position="53"/>
        <end position="75"/>
    </location>
</feature>
<dbReference type="PANTHER" id="PTHR35394:SF5">
    <property type="entry name" value="DUF3176 DOMAIN-CONTAINING PROTEIN"/>
    <property type="match status" value="1"/>
</dbReference>
<dbReference type="OrthoDB" id="5090374at2759"/>
<organism evidence="3 4">
    <name type="scientific">Fusarium sarcochroum</name>
    <dbReference type="NCBI Taxonomy" id="1208366"/>
    <lineage>
        <taxon>Eukaryota</taxon>
        <taxon>Fungi</taxon>
        <taxon>Dikarya</taxon>
        <taxon>Ascomycota</taxon>
        <taxon>Pezizomycotina</taxon>
        <taxon>Sordariomycetes</taxon>
        <taxon>Hypocreomycetidae</taxon>
        <taxon>Hypocreales</taxon>
        <taxon>Nectriaceae</taxon>
        <taxon>Fusarium</taxon>
        <taxon>Fusarium lateritium species complex</taxon>
    </lineage>
</organism>
<proteinExistence type="predicted"/>
<evidence type="ECO:0000256" key="1">
    <source>
        <dbReference type="SAM" id="MobiDB-lite"/>
    </source>
</evidence>
<evidence type="ECO:0000256" key="2">
    <source>
        <dbReference type="SAM" id="Phobius"/>
    </source>
</evidence>
<keyword evidence="2" id="KW-1133">Transmembrane helix</keyword>
<evidence type="ECO:0000313" key="4">
    <source>
        <dbReference type="Proteomes" id="UP000622797"/>
    </source>
</evidence>
<reference evidence="3" key="1">
    <citation type="journal article" date="2020" name="BMC Genomics">
        <title>Correction to: Identification and distribution of gene clusters required for synthesis of sphingolipid metabolism inhibitors in diverse species of the filamentous fungus Fusarium.</title>
        <authorList>
            <person name="Kim H.S."/>
            <person name="Lohmar J.M."/>
            <person name="Busman M."/>
            <person name="Brown D.W."/>
            <person name="Naumann T.A."/>
            <person name="Divon H.H."/>
            <person name="Lysoe E."/>
            <person name="Uhlig S."/>
            <person name="Proctor R.H."/>
        </authorList>
    </citation>
    <scope>NUCLEOTIDE SEQUENCE</scope>
    <source>
        <strain evidence="3">NRRL 20472</strain>
    </source>
</reference>
<protein>
    <submittedName>
        <fullName evidence="3">Uncharacterized protein</fullName>
    </submittedName>
</protein>
<dbReference type="PANTHER" id="PTHR35394">
    <property type="entry name" value="DUF3176 DOMAIN-CONTAINING PROTEIN"/>
    <property type="match status" value="1"/>
</dbReference>
<dbReference type="AlphaFoldDB" id="A0A8H4WQZ9"/>
<gene>
    <name evidence="3" type="ORF">FSARC_14131</name>
</gene>